<dbReference type="Proteomes" id="UP000286268">
    <property type="component" value="Chromosome"/>
</dbReference>
<dbReference type="KEGG" id="cmah:C1I91_11060"/>
<keyword evidence="1" id="KW-0812">Transmembrane</keyword>
<feature type="transmembrane region" description="Helical" evidence="1">
    <location>
        <begin position="118"/>
        <end position="137"/>
    </location>
</feature>
<gene>
    <name evidence="2" type="ORF">C1I91_11060</name>
</gene>
<evidence type="ECO:0000313" key="3">
    <source>
        <dbReference type="Proteomes" id="UP000286268"/>
    </source>
</evidence>
<feature type="transmembrane region" description="Helical" evidence="1">
    <location>
        <begin position="187"/>
        <end position="209"/>
    </location>
</feature>
<name>A0A3R5QY30_9CLOT</name>
<evidence type="ECO:0008006" key="4">
    <source>
        <dbReference type="Google" id="ProtNLM"/>
    </source>
</evidence>
<dbReference type="EMBL" id="CP025746">
    <property type="protein sequence ID" value="QAA32148.1"/>
    <property type="molecule type" value="Genomic_DNA"/>
</dbReference>
<dbReference type="InterPro" id="IPR021359">
    <property type="entry name" value="DUF2812"/>
</dbReference>
<protein>
    <recommendedName>
        <fullName evidence="4">DUF2812 domain-containing protein</fullName>
    </recommendedName>
</protein>
<evidence type="ECO:0000313" key="2">
    <source>
        <dbReference type="EMBL" id="QAA32148.1"/>
    </source>
</evidence>
<dbReference type="AlphaFoldDB" id="A0A3R5QY30"/>
<keyword evidence="1" id="KW-1133">Transmembrane helix</keyword>
<keyword evidence="1" id="KW-0472">Membrane</keyword>
<evidence type="ECO:0000256" key="1">
    <source>
        <dbReference type="SAM" id="Phobius"/>
    </source>
</evidence>
<dbReference type="RefSeq" id="WP_128212940.1">
    <property type="nucleotide sequence ID" value="NZ_CP025746.1"/>
</dbReference>
<reference evidence="2 3" key="1">
    <citation type="submission" date="2018-01" db="EMBL/GenBank/DDBJ databases">
        <title>Genome Sequencing and Assembly of Anaerobacter polyendosporus strain CT4.</title>
        <authorList>
            <person name="Tachaapaikoon C."/>
            <person name="Sutheeworapong S."/>
            <person name="Jenjaroenpun P."/>
            <person name="Wongsurawat T."/>
            <person name="Nookeaw I."/>
            <person name="Cheawchanlertfa P."/>
            <person name="Kosugi A."/>
            <person name="Cheevadhanarak S."/>
            <person name="Ratanakhanokchai K."/>
        </authorList>
    </citation>
    <scope>NUCLEOTIDE SEQUENCE [LARGE SCALE GENOMIC DNA]</scope>
    <source>
        <strain evidence="2 3">CT4</strain>
    </source>
</reference>
<dbReference type="Pfam" id="PF11193">
    <property type="entry name" value="DUF2812"/>
    <property type="match status" value="1"/>
</dbReference>
<organism evidence="2 3">
    <name type="scientific">Clostridium manihotivorum</name>
    <dbReference type="NCBI Taxonomy" id="2320868"/>
    <lineage>
        <taxon>Bacteria</taxon>
        <taxon>Bacillati</taxon>
        <taxon>Bacillota</taxon>
        <taxon>Clostridia</taxon>
        <taxon>Eubacteriales</taxon>
        <taxon>Clostridiaceae</taxon>
        <taxon>Clostridium</taxon>
    </lineage>
</organism>
<keyword evidence="3" id="KW-1185">Reference proteome</keyword>
<accession>A0A3R5QY30</accession>
<feature type="transmembrane region" description="Helical" evidence="1">
    <location>
        <begin position="143"/>
        <end position="166"/>
    </location>
</feature>
<feature type="transmembrane region" description="Helical" evidence="1">
    <location>
        <begin position="215"/>
        <end position="233"/>
    </location>
</feature>
<proteinExistence type="predicted"/>
<dbReference type="OrthoDB" id="1928173at2"/>
<sequence length="241" mass="27919">MKNKYVLSGGLAFSEEEDMEKFKKYASEGWLIDGFALGIFYKFKKAEPQELSYCLDYQADADEEYFSLFEEAGWKKACSAGNMHIFSAKPGTKPIYTDYNTETDKYESMRIRTKRGSIYSSIAGILLIILMIFSVIISKYLFWPLFVLVIIDLFIFVFNFMPYVAYKYRVNQIESTGKMKSATMNKSLGIINTGFALLFLAFTIINLFSKRTFGTVFYFAFSALYFNFGLGYFKKYKKSLR</sequence>